<proteinExistence type="predicted"/>
<dbReference type="GeneID" id="111122012"/>
<evidence type="ECO:0000256" key="3">
    <source>
        <dbReference type="SAM" id="MobiDB-lite"/>
    </source>
</evidence>
<protein>
    <submittedName>
        <fullName evidence="6">Forkhead box protein E1-like</fullName>
    </submittedName>
</protein>
<dbReference type="InterPro" id="IPR036388">
    <property type="entry name" value="WH-like_DNA-bd_sf"/>
</dbReference>
<feature type="region of interest" description="Disordered" evidence="3">
    <location>
        <begin position="69"/>
        <end position="108"/>
    </location>
</feature>
<dbReference type="GO" id="GO:0000978">
    <property type="term" value="F:RNA polymerase II cis-regulatory region sequence-specific DNA binding"/>
    <property type="evidence" value="ECO:0007669"/>
    <property type="project" value="TreeGrafter"/>
</dbReference>
<accession>A0A8B8CXM1</accession>
<feature type="domain" description="Fork-head" evidence="4">
    <location>
        <begin position="110"/>
        <end position="204"/>
    </location>
</feature>
<dbReference type="Pfam" id="PF00250">
    <property type="entry name" value="Forkhead"/>
    <property type="match status" value="1"/>
</dbReference>
<evidence type="ECO:0000259" key="4">
    <source>
        <dbReference type="PROSITE" id="PS50039"/>
    </source>
</evidence>
<dbReference type="OrthoDB" id="5402974at2759"/>
<dbReference type="GO" id="GO:0009653">
    <property type="term" value="P:anatomical structure morphogenesis"/>
    <property type="evidence" value="ECO:0007669"/>
    <property type="project" value="TreeGrafter"/>
</dbReference>
<dbReference type="InterPro" id="IPR050211">
    <property type="entry name" value="FOX_domain-containing"/>
</dbReference>
<dbReference type="AlphaFoldDB" id="A0A8B8CXM1"/>
<reference evidence="6" key="1">
    <citation type="submission" date="2025-08" db="UniProtKB">
        <authorList>
            <consortium name="RefSeq"/>
        </authorList>
    </citation>
    <scope>IDENTIFICATION</scope>
    <source>
        <tissue evidence="6">Whole sample</tissue>
    </source>
</reference>
<dbReference type="RefSeq" id="XP_022319236.1">
    <property type="nucleotide sequence ID" value="XM_022463528.1"/>
</dbReference>
<dbReference type="InterPro" id="IPR001766">
    <property type="entry name" value="Fork_head_dom"/>
</dbReference>
<dbReference type="SUPFAM" id="SSF46785">
    <property type="entry name" value="Winged helix' DNA-binding domain"/>
    <property type="match status" value="1"/>
</dbReference>
<sequence length="397" mass="44612">MEGNYSPELYSNTFPDYNGGYVNSAQNGQAPASMQTDIQGGQMYVFPKDIKEELPPMSHTDISLEEGFECSDSQGMPDGMVEEQTDSNNFCENSKKSSSRRRKRPIPKGKPPYSYIALISMAICNAEDRKMTLHDIYKFITEKFPYYRDHPNAKGWKGSIRHNLALNECFIKLPRRSGMKGHDWAINPEYEDMFDHGSFLRRRYRFKDGTRKKSRLGTTPGSLNTTLPQMDYLNNQDNFNNRSGYIRQFQPKPYNQLTEVKPNPAIVPLWNPFVERSPPPAYPDLKSPPAYINTSLDSTSPISNVDGHLNSSGNSASPETPRGPPPSYGQTNGFHGFWPHGQGFSTGCSFPAFTFPSNGNDSGAYPMNVNPVCPPPIYSKFFHPGQNVPEAAQWSSL</sequence>
<keyword evidence="2" id="KW-0539">Nucleus</keyword>
<dbReference type="PROSITE" id="PS00657">
    <property type="entry name" value="FORK_HEAD_1"/>
    <property type="match status" value="1"/>
</dbReference>
<dbReference type="InterPro" id="IPR036390">
    <property type="entry name" value="WH_DNA-bd_sf"/>
</dbReference>
<dbReference type="Proteomes" id="UP000694844">
    <property type="component" value="Chromosome 2"/>
</dbReference>
<feature type="compositionally biased region" description="Basic residues" evidence="3">
    <location>
        <begin position="97"/>
        <end position="107"/>
    </location>
</feature>
<gene>
    <name evidence="6" type="primary">LOC111122012</name>
</gene>
<dbReference type="KEGG" id="cvn:111122012"/>
<evidence type="ECO:0000256" key="1">
    <source>
        <dbReference type="ARBA" id="ARBA00023125"/>
    </source>
</evidence>
<evidence type="ECO:0000313" key="5">
    <source>
        <dbReference type="Proteomes" id="UP000694844"/>
    </source>
</evidence>
<dbReference type="SMART" id="SM00339">
    <property type="entry name" value="FH"/>
    <property type="match status" value="1"/>
</dbReference>
<dbReference type="PROSITE" id="PS50039">
    <property type="entry name" value="FORK_HEAD_3"/>
    <property type="match status" value="1"/>
</dbReference>
<feature type="compositionally biased region" description="Polar residues" evidence="3">
    <location>
        <begin position="292"/>
        <end position="318"/>
    </location>
</feature>
<dbReference type="GO" id="GO:0005634">
    <property type="term" value="C:nucleus"/>
    <property type="evidence" value="ECO:0007669"/>
    <property type="project" value="UniProtKB-SubCell"/>
</dbReference>
<evidence type="ECO:0000256" key="2">
    <source>
        <dbReference type="PROSITE-ProRule" id="PRU00089"/>
    </source>
</evidence>
<dbReference type="GO" id="GO:0030154">
    <property type="term" value="P:cell differentiation"/>
    <property type="evidence" value="ECO:0007669"/>
    <property type="project" value="TreeGrafter"/>
</dbReference>
<dbReference type="PRINTS" id="PR00053">
    <property type="entry name" value="FORKHEAD"/>
</dbReference>
<organism evidence="5 6">
    <name type="scientific">Crassostrea virginica</name>
    <name type="common">Eastern oyster</name>
    <dbReference type="NCBI Taxonomy" id="6565"/>
    <lineage>
        <taxon>Eukaryota</taxon>
        <taxon>Metazoa</taxon>
        <taxon>Spiralia</taxon>
        <taxon>Lophotrochozoa</taxon>
        <taxon>Mollusca</taxon>
        <taxon>Bivalvia</taxon>
        <taxon>Autobranchia</taxon>
        <taxon>Pteriomorphia</taxon>
        <taxon>Ostreida</taxon>
        <taxon>Ostreoidea</taxon>
        <taxon>Ostreidae</taxon>
        <taxon>Crassostrea</taxon>
    </lineage>
</organism>
<feature type="region of interest" description="Disordered" evidence="3">
    <location>
        <begin position="280"/>
        <end position="335"/>
    </location>
</feature>
<evidence type="ECO:0000313" key="6">
    <source>
        <dbReference type="RefSeq" id="XP_022319236.1"/>
    </source>
</evidence>
<dbReference type="FunFam" id="1.10.10.10:FF:000135">
    <property type="entry name" value="forkhead box protein G1"/>
    <property type="match status" value="1"/>
</dbReference>
<comment type="subcellular location">
    <subcellularLocation>
        <location evidence="2">Nucleus</location>
    </subcellularLocation>
</comment>
<name>A0A8B8CXM1_CRAVI</name>
<dbReference type="Gene3D" id="1.10.10.10">
    <property type="entry name" value="Winged helix-like DNA-binding domain superfamily/Winged helix DNA-binding domain"/>
    <property type="match status" value="1"/>
</dbReference>
<feature type="DNA-binding region" description="Fork-head" evidence="2">
    <location>
        <begin position="110"/>
        <end position="204"/>
    </location>
</feature>
<dbReference type="GO" id="GO:0000981">
    <property type="term" value="F:DNA-binding transcription factor activity, RNA polymerase II-specific"/>
    <property type="evidence" value="ECO:0007669"/>
    <property type="project" value="TreeGrafter"/>
</dbReference>
<dbReference type="InterPro" id="IPR018122">
    <property type="entry name" value="TF_fork_head_CS_1"/>
</dbReference>
<keyword evidence="5" id="KW-1185">Reference proteome</keyword>
<keyword evidence="1 2" id="KW-0238">DNA-binding</keyword>
<dbReference type="PANTHER" id="PTHR11829:SF343">
    <property type="entry name" value="FORK-HEAD DOMAIN-CONTAINING PROTEIN"/>
    <property type="match status" value="1"/>
</dbReference>
<dbReference type="PANTHER" id="PTHR11829">
    <property type="entry name" value="FORKHEAD BOX PROTEIN"/>
    <property type="match status" value="1"/>
</dbReference>